<dbReference type="Gene3D" id="3.40.710.10">
    <property type="entry name" value="DD-peptidase/beta-lactamase superfamily"/>
    <property type="match status" value="1"/>
</dbReference>
<dbReference type="Pfam" id="PF00144">
    <property type="entry name" value="Beta-lactamase"/>
    <property type="match status" value="1"/>
</dbReference>
<dbReference type="EMBL" id="BAAAMR010000003">
    <property type="protein sequence ID" value="GAA2120646.1"/>
    <property type="molecule type" value="Genomic_DNA"/>
</dbReference>
<evidence type="ECO:0000313" key="2">
    <source>
        <dbReference type="EMBL" id="GAA2120646.1"/>
    </source>
</evidence>
<dbReference type="PANTHER" id="PTHR46825:SF7">
    <property type="entry name" value="D-ALANYL-D-ALANINE CARBOXYPEPTIDASE"/>
    <property type="match status" value="1"/>
</dbReference>
<dbReference type="SUPFAM" id="SSF56601">
    <property type="entry name" value="beta-lactamase/transpeptidase-like"/>
    <property type="match status" value="1"/>
</dbReference>
<dbReference type="InterPro" id="IPR001466">
    <property type="entry name" value="Beta-lactam-related"/>
</dbReference>
<dbReference type="PANTHER" id="PTHR46825">
    <property type="entry name" value="D-ALANYL-D-ALANINE-CARBOXYPEPTIDASE/ENDOPEPTIDASE AMPH"/>
    <property type="match status" value="1"/>
</dbReference>
<reference evidence="2 3" key="1">
    <citation type="journal article" date="2019" name="Int. J. Syst. Evol. Microbiol.">
        <title>The Global Catalogue of Microorganisms (GCM) 10K type strain sequencing project: providing services to taxonomists for standard genome sequencing and annotation.</title>
        <authorList>
            <consortium name="The Broad Institute Genomics Platform"/>
            <consortium name="The Broad Institute Genome Sequencing Center for Infectious Disease"/>
            <person name="Wu L."/>
            <person name="Ma J."/>
        </authorList>
    </citation>
    <scope>NUCLEOTIDE SEQUENCE [LARGE SCALE GENOMIC DNA]</scope>
    <source>
        <strain evidence="2 3">JCM 13850</strain>
    </source>
</reference>
<dbReference type="Proteomes" id="UP001501020">
    <property type="component" value="Unassembled WGS sequence"/>
</dbReference>
<gene>
    <name evidence="2" type="ORF">GCM10009727_05510</name>
</gene>
<evidence type="ECO:0000259" key="1">
    <source>
        <dbReference type="Pfam" id="PF00144"/>
    </source>
</evidence>
<dbReference type="InterPro" id="IPR050491">
    <property type="entry name" value="AmpC-like"/>
</dbReference>
<dbReference type="InterPro" id="IPR012338">
    <property type="entry name" value="Beta-lactam/transpept-like"/>
</dbReference>
<evidence type="ECO:0000313" key="3">
    <source>
        <dbReference type="Proteomes" id="UP001501020"/>
    </source>
</evidence>
<name>A0ABN2Y3B0_9ACTN</name>
<dbReference type="RefSeq" id="WP_344261004.1">
    <property type="nucleotide sequence ID" value="NZ_BAAAMR010000003.1"/>
</dbReference>
<keyword evidence="3" id="KW-1185">Reference proteome</keyword>
<organism evidence="2 3">
    <name type="scientific">Actinomadura napierensis</name>
    <dbReference type="NCBI Taxonomy" id="267854"/>
    <lineage>
        <taxon>Bacteria</taxon>
        <taxon>Bacillati</taxon>
        <taxon>Actinomycetota</taxon>
        <taxon>Actinomycetes</taxon>
        <taxon>Streptosporangiales</taxon>
        <taxon>Thermomonosporaceae</taxon>
        <taxon>Actinomadura</taxon>
    </lineage>
</organism>
<accession>A0ABN2Y3B0</accession>
<protein>
    <recommendedName>
        <fullName evidence="1">Beta-lactamase-related domain-containing protein</fullName>
    </recommendedName>
</protein>
<feature type="domain" description="Beta-lactamase-related" evidence="1">
    <location>
        <begin position="20"/>
        <end position="297"/>
    </location>
</feature>
<comment type="caution">
    <text evidence="2">The sequence shown here is derived from an EMBL/GenBank/DDBJ whole genome shotgun (WGS) entry which is preliminary data.</text>
</comment>
<proteinExistence type="predicted"/>
<sequence>MSATDLAAAVGDRPDGEAAAVLARVTGPDGTTERGSGAADPATGRPVGPDLVFRIGGVTKTFVAATVLGLAAEGLIDPDEPVAAHLPGVLRAPATVRQLLDHTAGLADESDVRYNDTGWFLRHRFDTFTPEQLVARAVRLPPAFEPGTAQQITRAGYVLAGMLIEQVTGNPYAAEIRSRILRPLGLRRTFLPGADPALPEPCLRGTDEGIDVTEHSPSIHGAAGEMLSTVDDLDRFLTALLVGEVIPEKELRQMFRVPRVPYLGGGEAFCGAGLDSVVVPGGDTVWGMAGIVHGHLGGIAATVAPGTREPVRRLVYMVAPTVRGRLRVPPVAQRIILAAFGG</sequence>